<name>A0ABT4ZRA1_9CYAN</name>
<keyword evidence="1" id="KW-0472">Membrane</keyword>
<keyword evidence="1" id="KW-0812">Transmembrane</keyword>
<evidence type="ECO:0000313" key="2">
    <source>
        <dbReference type="EMBL" id="MDB9441925.1"/>
    </source>
</evidence>
<keyword evidence="3" id="KW-1185">Reference proteome</keyword>
<protein>
    <submittedName>
        <fullName evidence="2">Uncharacterized protein</fullName>
    </submittedName>
</protein>
<feature type="transmembrane region" description="Helical" evidence="1">
    <location>
        <begin position="35"/>
        <end position="55"/>
    </location>
</feature>
<reference evidence="2 3" key="1">
    <citation type="submission" date="2023-01" db="EMBL/GenBank/DDBJ databases">
        <title>Genomes from the Australian National Cyanobacteria Reference Collection.</title>
        <authorList>
            <person name="Willis A."/>
            <person name="Lee E.M.F."/>
        </authorList>
    </citation>
    <scope>NUCLEOTIDE SEQUENCE [LARGE SCALE GENOMIC DNA]</scope>
    <source>
        <strain evidence="2 3">CS-549</strain>
    </source>
</reference>
<dbReference type="Proteomes" id="UP001211711">
    <property type="component" value="Unassembled WGS sequence"/>
</dbReference>
<keyword evidence="1" id="KW-1133">Transmembrane helix</keyword>
<evidence type="ECO:0000313" key="3">
    <source>
        <dbReference type="Proteomes" id="UP001211711"/>
    </source>
</evidence>
<evidence type="ECO:0000256" key="1">
    <source>
        <dbReference type="SAM" id="Phobius"/>
    </source>
</evidence>
<proteinExistence type="predicted"/>
<dbReference type="EMBL" id="JAQMTI010000131">
    <property type="protein sequence ID" value="MDB9441925.1"/>
    <property type="molecule type" value="Genomic_DNA"/>
</dbReference>
<comment type="caution">
    <text evidence="2">The sequence shown here is derived from an EMBL/GenBank/DDBJ whole genome shotgun (WGS) entry which is preliminary data.</text>
</comment>
<organism evidence="2 3">
    <name type="scientific">Sphaerospermopsis kisseleviana CS-549</name>
    <dbReference type="NCBI Taxonomy" id="3021783"/>
    <lineage>
        <taxon>Bacteria</taxon>
        <taxon>Bacillati</taxon>
        <taxon>Cyanobacteriota</taxon>
        <taxon>Cyanophyceae</taxon>
        <taxon>Nostocales</taxon>
        <taxon>Aphanizomenonaceae</taxon>
        <taxon>Sphaerospermopsis</taxon>
        <taxon>Sphaerospermopsis kisseleviana</taxon>
    </lineage>
</organism>
<accession>A0ABT4ZRA1</accession>
<sequence>MKNQLFFLVKLLLLSTVISFLIKYAGPMVLIPGTSLNALILVLLPTVILITLLLWRMLTQNQSRGEAFGK</sequence>
<gene>
    <name evidence="2" type="ORF">PN497_11210</name>
</gene>